<evidence type="ECO:0000259" key="8">
    <source>
        <dbReference type="PROSITE" id="PS50135"/>
    </source>
</evidence>
<feature type="compositionally biased region" description="Basic and acidic residues" evidence="7">
    <location>
        <begin position="230"/>
        <end position="244"/>
    </location>
</feature>
<evidence type="ECO:0000256" key="5">
    <source>
        <dbReference type="PROSITE-ProRule" id="PRU00228"/>
    </source>
</evidence>
<evidence type="ECO:0000256" key="6">
    <source>
        <dbReference type="PROSITE-ProRule" id="PRU00309"/>
    </source>
</evidence>
<keyword evidence="12" id="KW-1185">Reference proteome</keyword>
<dbReference type="EMBL" id="CADEBC010000518">
    <property type="protein sequence ID" value="CAB3242769.1"/>
    <property type="molecule type" value="Genomic_DNA"/>
</dbReference>
<evidence type="ECO:0000313" key="11">
    <source>
        <dbReference type="EMBL" id="CAB3242769.1"/>
    </source>
</evidence>
<feature type="domain" description="ZZ-type" evidence="8">
    <location>
        <begin position="97"/>
        <end position="147"/>
    </location>
</feature>
<dbReference type="Pfam" id="PF05485">
    <property type="entry name" value="THAP"/>
    <property type="match status" value="1"/>
</dbReference>
<dbReference type="SMART" id="SM00291">
    <property type="entry name" value="ZnF_ZZ"/>
    <property type="match status" value="1"/>
</dbReference>
<feature type="region of interest" description="Disordered" evidence="7">
    <location>
        <begin position="222"/>
        <end position="244"/>
    </location>
</feature>
<evidence type="ECO:0000256" key="3">
    <source>
        <dbReference type="ARBA" id="ARBA00022833"/>
    </source>
</evidence>
<accession>A0A8S0ZIF0</accession>
<dbReference type="PROSITE" id="PS50135">
    <property type="entry name" value="ZF_ZZ_2"/>
    <property type="match status" value="1"/>
</dbReference>
<evidence type="ECO:0000256" key="4">
    <source>
        <dbReference type="ARBA" id="ARBA00023125"/>
    </source>
</evidence>
<dbReference type="GO" id="GO:0000423">
    <property type="term" value="P:mitophagy"/>
    <property type="evidence" value="ECO:0007669"/>
    <property type="project" value="TreeGrafter"/>
</dbReference>
<protein>
    <submittedName>
        <fullName evidence="10">Uncharacterized protein</fullName>
    </submittedName>
</protein>
<dbReference type="GO" id="GO:0070530">
    <property type="term" value="F:K63-linked polyubiquitin modification-dependent protein binding"/>
    <property type="evidence" value="ECO:0007669"/>
    <property type="project" value="TreeGrafter"/>
</dbReference>
<evidence type="ECO:0000313" key="12">
    <source>
        <dbReference type="Proteomes" id="UP000494106"/>
    </source>
</evidence>
<evidence type="ECO:0000256" key="1">
    <source>
        <dbReference type="ARBA" id="ARBA00022723"/>
    </source>
</evidence>
<dbReference type="OrthoDB" id="2122982at2759"/>
<proteinExistence type="predicted"/>
<dbReference type="SUPFAM" id="SSF57850">
    <property type="entry name" value="RING/U-box"/>
    <property type="match status" value="1"/>
</dbReference>
<keyword evidence="3" id="KW-0862">Zinc</keyword>
<dbReference type="Proteomes" id="UP000494256">
    <property type="component" value="Unassembled WGS sequence"/>
</dbReference>
<name>A0A8S0ZIF0_ARCPL</name>
<dbReference type="InterPro" id="IPR038441">
    <property type="entry name" value="THAP_Znf_sf"/>
</dbReference>
<dbReference type="InterPro" id="IPR052260">
    <property type="entry name" value="Autophagy_Rcpt_SigReg"/>
</dbReference>
<reference evidence="12 13" key="1">
    <citation type="submission" date="2020-04" db="EMBL/GenBank/DDBJ databases">
        <authorList>
            <person name="Wallbank WR R."/>
            <person name="Pardo Diaz C."/>
            <person name="Kozak K."/>
            <person name="Martin S."/>
            <person name="Jiggins C."/>
            <person name="Moest M."/>
            <person name="Warren A I."/>
            <person name="Byers J.R.P. K."/>
            <person name="Montejo-Kovacevich G."/>
            <person name="Yen C E."/>
        </authorList>
    </citation>
    <scope>NUCLEOTIDE SEQUENCE [LARGE SCALE GENOMIC DNA]</scope>
</reference>
<evidence type="ECO:0000313" key="10">
    <source>
        <dbReference type="EMBL" id="CAB3233236.1"/>
    </source>
</evidence>
<dbReference type="AlphaFoldDB" id="A0A8S0ZIF0"/>
<dbReference type="PANTHER" id="PTHR15090:SF0">
    <property type="entry name" value="SEQUESTOSOME-1"/>
    <property type="match status" value="1"/>
</dbReference>
<dbReference type="Gene3D" id="6.20.210.20">
    <property type="entry name" value="THAP domain"/>
    <property type="match status" value="1"/>
</dbReference>
<gene>
    <name evidence="10" type="ORF">APLA_LOCUS6071</name>
    <name evidence="11" type="ORF">APLA_LOCUS9205</name>
</gene>
<dbReference type="Pfam" id="PF00569">
    <property type="entry name" value="ZZ"/>
    <property type="match status" value="1"/>
</dbReference>
<dbReference type="Proteomes" id="UP000494106">
    <property type="component" value="Unassembled WGS sequence"/>
</dbReference>
<dbReference type="PROSITE" id="PS50950">
    <property type="entry name" value="ZF_THAP"/>
    <property type="match status" value="1"/>
</dbReference>
<organism evidence="10 13">
    <name type="scientific">Arctia plantaginis</name>
    <name type="common">Wood tiger moth</name>
    <name type="synonym">Phalaena plantaginis</name>
    <dbReference type="NCBI Taxonomy" id="874455"/>
    <lineage>
        <taxon>Eukaryota</taxon>
        <taxon>Metazoa</taxon>
        <taxon>Ecdysozoa</taxon>
        <taxon>Arthropoda</taxon>
        <taxon>Hexapoda</taxon>
        <taxon>Insecta</taxon>
        <taxon>Pterygota</taxon>
        <taxon>Neoptera</taxon>
        <taxon>Endopterygota</taxon>
        <taxon>Lepidoptera</taxon>
        <taxon>Glossata</taxon>
        <taxon>Ditrysia</taxon>
        <taxon>Noctuoidea</taxon>
        <taxon>Erebidae</taxon>
        <taxon>Arctiinae</taxon>
        <taxon>Arctia</taxon>
    </lineage>
</organism>
<dbReference type="GO" id="GO:0044753">
    <property type="term" value="C:amphisome"/>
    <property type="evidence" value="ECO:0007669"/>
    <property type="project" value="TreeGrafter"/>
</dbReference>
<dbReference type="Gene3D" id="3.30.60.90">
    <property type="match status" value="1"/>
</dbReference>
<dbReference type="InterPro" id="IPR043145">
    <property type="entry name" value="Znf_ZZ_sf"/>
</dbReference>
<dbReference type="EMBL" id="CADEBD010000292">
    <property type="protein sequence ID" value="CAB3233236.1"/>
    <property type="molecule type" value="Genomic_DNA"/>
</dbReference>
<dbReference type="GO" id="GO:0035973">
    <property type="term" value="P:aggrephagy"/>
    <property type="evidence" value="ECO:0007669"/>
    <property type="project" value="TreeGrafter"/>
</dbReference>
<comment type="caution">
    <text evidence="10">The sequence shown here is derived from an EMBL/GenBank/DDBJ whole genome shotgun (WGS) entry which is preliminary data.</text>
</comment>
<dbReference type="PANTHER" id="PTHR15090">
    <property type="entry name" value="SEQUESTOSOME 1-RELATED"/>
    <property type="match status" value="1"/>
</dbReference>
<evidence type="ECO:0000259" key="9">
    <source>
        <dbReference type="PROSITE" id="PS50950"/>
    </source>
</evidence>
<dbReference type="CDD" id="cd02340">
    <property type="entry name" value="ZZ_NBR1_like"/>
    <property type="match status" value="1"/>
</dbReference>
<keyword evidence="4 6" id="KW-0238">DNA-binding</keyword>
<dbReference type="SMART" id="SM00692">
    <property type="entry name" value="DM3"/>
    <property type="match status" value="1"/>
</dbReference>
<dbReference type="GO" id="GO:0016235">
    <property type="term" value="C:aggresome"/>
    <property type="evidence" value="ECO:0007669"/>
    <property type="project" value="TreeGrafter"/>
</dbReference>
<keyword evidence="2 5" id="KW-0863">Zinc-finger</keyword>
<dbReference type="GO" id="GO:0008270">
    <property type="term" value="F:zinc ion binding"/>
    <property type="evidence" value="ECO:0007669"/>
    <property type="project" value="UniProtKB-KW"/>
</dbReference>
<sequence length="311" mass="35729">MVNYCCVFGCGRNSKTSKHLFYYGVPKDNLRLEQWLRAIGREDLLEKNLKKLSYRVCSRHFSPASIKNKHLCADAMPTLYLPGNKSEEPEEETRAVHNDIACNSCSKVILGYRYKCITCLDYDLCSKCEMFEAHPDHFMLRIPKPVNFKVADDLIKKWQRFVNVEHVTVDSRIPIDDGSSDDDLPITKYVKQNDSGIDLPEDMKTKIRNEVTRILAIKHIEPKKRKKDSRKKEECKKKKLTDKEDKSCGTEDLESLFPEVVFADVNDIGGGQILEVKHEMPTNITQSLEDTHEPMADLNFSDTDFMLTGLS</sequence>
<keyword evidence="1" id="KW-0479">Metal-binding</keyword>
<dbReference type="PROSITE" id="PS01357">
    <property type="entry name" value="ZF_ZZ_1"/>
    <property type="match status" value="1"/>
</dbReference>
<dbReference type="InterPro" id="IPR000433">
    <property type="entry name" value="Znf_ZZ"/>
</dbReference>
<evidence type="ECO:0000256" key="2">
    <source>
        <dbReference type="ARBA" id="ARBA00022771"/>
    </source>
</evidence>
<dbReference type="GO" id="GO:0003677">
    <property type="term" value="F:DNA binding"/>
    <property type="evidence" value="ECO:0007669"/>
    <property type="project" value="UniProtKB-UniRule"/>
</dbReference>
<dbReference type="SMART" id="SM00980">
    <property type="entry name" value="THAP"/>
    <property type="match status" value="1"/>
</dbReference>
<dbReference type="InterPro" id="IPR006612">
    <property type="entry name" value="THAP_Znf"/>
</dbReference>
<feature type="domain" description="THAP-type" evidence="9">
    <location>
        <begin position="1"/>
        <end position="80"/>
    </location>
</feature>
<evidence type="ECO:0000256" key="7">
    <source>
        <dbReference type="SAM" id="MobiDB-lite"/>
    </source>
</evidence>
<evidence type="ECO:0000313" key="13">
    <source>
        <dbReference type="Proteomes" id="UP000494256"/>
    </source>
</evidence>
<dbReference type="SUPFAM" id="SSF57716">
    <property type="entry name" value="Glucocorticoid receptor-like (DNA-binding domain)"/>
    <property type="match status" value="1"/>
</dbReference>
<dbReference type="GO" id="GO:0005080">
    <property type="term" value="F:protein kinase C binding"/>
    <property type="evidence" value="ECO:0007669"/>
    <property type="project" value="TreeGrafter"/>
</dbReference>
<dbReference type="GO" id="GO:0007032">
    <property type="term" value="P:endosome organization"/>
    <property type="evidence" value="ECO:0007669"/>
    <property type="project" value="TreeGrafter"/>
</dbReference>